<dbReference type="RefSeq" id="WP_146413084.1">
    <property type="nucleotide sequence ID" value="NZ_SJPZ01000001.1"/>
</dbReference>
<dbReference type="EMBL" id="SJPZ01000001">
    <property type="protein sequence ID" value="TWU66457.1"/>
    <property type="molecule type" value="Genomic_DNA"/>
</dbReference>
<dbReference type="AlphaFoldDB" id="A0A5C6FTW9"/>
<proteinExistence type="predicted"/>
<dbReference type="OrthoDB" id="9856658at2"/>
<evidence type="ECO:0000313" key="3">
    <source>
        <dbReference type="Proteomes" id="UP000316476"/>
    </source>
</evidence>
<protein>
    <submittedName>
        <fullName evidence="2">Uncharacterized protein</fullName>
    </submittedName>
</protein>
<gene>
    <name evidence="2" type="ORF">V7x_20230</name>
</gene>
<sequence length="125" mass="13549">MSLTPVQLHALTVAGKPASKVRDKLVAGKTYRIDLTVRIHGTLVVGHPEQVAVDKKACPKQLLAAVLSNLGPRKRKSLVDELIASNEKPDPKAVQEAERLIRETAKTTMQNRRGAVTGKLTAEPI</sequence>
<comment type="caution">
    <text evidence="2">The sequence shown here is derived from an EMBL/GenBank/DDBJ whole genome shotgun (WGS) entry which is preliminary data.</text>
</comment>
<evidence type="ECO:0000313" key="2">
    <source>
        <dbReference type="EMBL" id="TWU66457.1"/>
    </source>
</evidence>
<organism evidence="2 3">
    <name type="scientific">Crateriforma conspicua</name>
    <dbReference type="NCBI Taxonomy" id="2527996"/>
    <lineage>
        <taxon>Bacteria</taxon>
        <taxon>Pseudomonadati</taxon>
        <taxon>Planctomycetota</taxon>
        <taxon>Planctomycetia</taxon>
        <taxon>Planctomycetales</taxon>
        <taxon>Planctomycetaceae</taxon>
        <taxon>Crateriforma</taxon>
    </lineage>
</organism>
<reference evidence="2 3" key="1">
    <citation type="submission" date="2019-02" db="EMBL/GenBank/DDBJ databases">
        <title>Deep-cultivation of Planctomycetes and their phenomic and genomic characterization uncovers novel biology.</title>
        <authorList>
            <person name="Wiegand S."/>
            <person name="Jogler M."/>
            <person name="Boedeker C."/>
            <person name="Pinto D."/>
            <person name="Vollmers J."/>
            <person name="Rivas-Marin E."/>
            <person name="Kohn T."/>
            <person name="Peeters S.H."/>
            <person name="Heuer A."/>
            <person name="Rast P."/>
            <person name="Oberbeckmann S."/>
            <person name="Bunk B."/>
            <person name="Jeske O."/>
            <person name="Meyerdierks A."/>
            <person name="Storesund J.E."/>
            <person name="Kallscheuer N."/>
            <person name="Luecker S."/>
            <person name="Lage O.M."/>
            <person name="Pohl T."/>
            <person name="Merkel B.J."/>
            <person name="Hornburger P."/>
            <person name="Mueller R.-W."/>
            <person name="Bruemmer F."/>
            <person name="Labrenz M."/>
            <person name="Spormann A.M."/>
            <person name="Op Den Camp H."/>
            <person name="Overmann J."/>
            <person name="Amann R."/>
            <person name="Jetten M.S.M."/>
            <person name="Mascher T."/>
            <person name="Medema M.H."/>
            <person name="Devos D.P."/>
            <person name="Kaster A.-K."/>
            <person name="Ovreas L."/>
            <person name="Rohde M."/>
            <person name="Galperin M.Y."/>
            <person name="Jogler C."/>
        </authorList>
    </citation>
    <scope>NUCLEOTIDE SEQUENCE [LARGE SCALE GENOMIC DNA]</scope>
    <source>
        <strain evidence="2 3">V7</strain>
    </source>
</reference>
<name>A0A5C6FTW9_9PLAN</name>
<accession>A0A5C6FTW9</accession>
<feature type="region of interest" description="Disordered" evidence="1">
    <location>
        <begin position="105"/>
        <end position="125"/>
    </location>
</feature>
<dbReference type="Proteomes" id="UP000316476">
    <property type="component" value="Unassembled WGS sequence"/>
</dbReference>
<evidence type="ECO:0000256" key="1">
    <source>
        <dbReference type="SAM" id="MobiDB-lite"/>
    </source>
</evidence>